<evidence type="ECO:0000256" key="1">
    <source>
        <dbReference type="SAM" id="MobiDB-lite"/>
    </source>
</evidence>
<accession>A0A6G1J6X2</accession>
<evidence type="ECO:0000313" key="3">
    <source>
        <dbReference type="Proteomes" id="UP000799291"/>
    </source>
</evidence>
<feature type="compositionally biased region" description="Polar residues" evidence="1">
    <location>
        <begin position="1"/>
        <end position="15"/>
    </location>
</feature>
<proteinExistence type="predicted"/>
<feature type="region of interest" description="Disordered" evidence="1">
    <location>
        <begin position="1"/>
        <end position="87"/>
    </location>
</feature>
<gene>
    <name evidence="2" type="ORF">K458DRAFT_416588</name>
</gene>
<dbReference type="AlphaFoldDB" id="A0A6G1J6X2"/>
<organism evidence="2 3">
    <name type="scientific">Lentithecium fluviatile CBS 122367</name>
    <dbReference type="NCBI Taxonomy" id="1168545"/>
    <lineage>
        <taxon>Eukaryota</taxon>
        <taxon>Fungi</taxon>
        <taxon>Dikarya</taxon>
        <taxon>Ascomycota</taxon>
        <taxon>Pezizomycotina</taxon>
        <taxon>Dothideomycetes</taxon>
        <taxon>Pleosporomycetidae</taxon>
        <taxon>Pleosporales</taxon>
        <taxon>Massarineae</taxon>
        <taxon>Lentitheciaceae</taxon>
        <taxon>Lentithecium</taxon>
    </lineage>
</organism>
<sequence length="87" mass="9093">MDTKQRTAPSNTAGDSSPAIADTNQEPNHQHAKPPPPPTGPCPATQNEGVAGANQASSGSQQHQDTAINAYLRDSNGPWSPYNLRSS</sequence>
<name>A0A6G1J6X2_9PLEO</name>
<keyword evidence="3" id="KW-1185">Reference proteome</keyword>
<protein>
    <submittedName>
        <fullName evidence="2">Uncharacterized protein</fullName>
    </submittedName>
</protein>
<evidence type="ECO:0000313" key="2">
    <source>
        <dbReference type="EMBL" id="KAF2686287.1"/>
    </source>
</evidence>
<dbReference type="Proteomes" id="UP000799291">
    <property type="component" value="Unassembled WGS sequence"/>
</dbReference>
<reference evidence="2" key="1">
    <citation type="journal article" date="2020" name="Stud. Mycol.">
        <title>101 Dothideomycetes genomes: a test case for predicting lifestyles and emergence of pathogens.</title>
        <authorList>
            <person name="Haridas S."/>
            <person name="Albert R."/>
            <person name="Binder M."/>
            <person name="Bloem J."/>
            <person name="Labutti K."/>
            <person name="Salamov A."/>
            <person name="Andreopoulos B."/>
            <person name="Baker S."/>
            <person name="Barry K."/>
            <person name="Bills G."/>
            <person name="Bluhm B."/>
            <person name="Cannon C."/>
            <person name="Castanera R."/>
            <person name="Culley D."/>
            <person name="Daum C."/>
            <person name="Ezra D."/>
            <person name="Gonzalez J."/>
            <person name="Henrissat B."/>
            <person name="Kuo A."/>
            <person name="Liang C."/>
            <person name="Lipzen A."/>
            <person name="Lutzoni F."/>
            <person name="Magnuson J."/>
            <person name="Mondo S."/>
            <person name="Nolan M."/>
            <person name="Ohm R."/>
            <person name="Pangilinan J."/>
            <person name="Park H.-J."/>
            <person name="Ramirez L."/>
            <person name="Alfaro M."/>
            <person name="Sun H."/>
            <person name="Tritt A."/>
            <person name="Yoshinaga Y."/>
            <person name="Zwiers L.-H."/>
            <person name="Turgeon B."/>
            <person name="Goodwin S."/>
            <person name="Spatafora J."/>
            <person name="Crous P."/>
            <person name="Grigoriev I."/>
        </authorList>
    </citation>
    <scope>NUCLEOTIDE SEQUENCE</scope>
    <source>
        <strain evidence="2">CBS 122367</strain>
    </source>
</reference>
<dbReference type="EMBL" id="MU005577">
    <property type="protein sequence ID" value="KAF2686287.1"/>
    <property type="molecule type" value="Genomic_DNA"/>
</dbReference>
<feature type="compositionally biased region" description="Polar residues" evidence="1">
    <location>
        <begin position="44"/>
        <end position="67"/>
    </location>
</feature>